<dbReference type="AlphaFoldDB" id="A0A813H7P7"/>
<protein>
    <recommendedName>
        <fullName evidence="2">AB hydrolase-1 domain-containing protein</fullName>
    </recommendedName>
</protein>
<dbReference type="Pfam" id="PF12697">
    <property type="entry name" value="Abhydrolase_6"/>
    <property type="match status" value="1"/>
</dbReference>
<dbReference type="InterPro" id="IPR000073">
    <property type="entry name" value="AB_hydrolase_1"/>
</dbReference>
<dbReference type="InterPro" id="IPR029058">
    <property type="entry name" value="AB_hydrolase_fold"/>
</dbReference>
<feature type="domain" description="AB hydrolase-1" evidence="2">
    <location>
        <begin position="123"/>
        <end position="324"/>
    </location>
</feature>
<evidence type="ECO:0000313" key="4">
    <source>
        <dbReference type="Proteomes" id="UP000626109"/>
    </source>
</evidence>
<dbReference type="Gene3D" id="3.40.50.1820">
    <property type="entry name" value="alpha/beta hydrolase"/>
    <property type="match status" value="1"/>
</dbReference>
<feature type="compositionally biased region" description="Basic and acidic residues" evidence="1">
    <location>
        <begin position="341"/>
        <end position="357"/>
    </location>
</feature>
<name>A0A813H7P7_POLGL</name>
<organism evidence="3 4">
    <name type="scientific">Polarella glacialis</name>
    <name type="common">Dinoflagellate</name>
    <dbReference type="NCBI Taxonomy" id="89957"/>
    <lineage>
        <taxon>Eukaryota</taxon>
        <taxon>Sar</taxon>
        <taxon>Alveolata</taxon>
        <taxon>Dinophyceae</taxon>
        <taxon>Suessiales</taxon>
        <taxon>Suessiaceae</taxon>
        <taxon>Polarella</taxon>
    </lineage>
</organism>
<evidence type="ECO:0000256" key="1">
    <source>
        <dbReference type="SAM" id="MobiDB-lite"/>
    </source>
</evidence>
<reference evidence="3" key="1">
    <citation type="submission" date="2021-02" db="EMBL/GenBank/DDBJ databases">
        <authorList>
            <person name="Dougan E. K."/>
            <person name="Rhodes N."/>
            <person name="Thang M."/>
            <person name="Chan C."/>
        </authorList>
    </citation>
    <scope>NUCLEOTIDE SEQUENCE</scope>
</reference>
<dbReference type="SUPFAM" id="SSF53474">
    <property type="entry name" value="alpha/beta-Hydrolases"/>
    <property type="match status" value="1"/>
</dbReference>
<feature type="region of interest" description="Disordered" evidence="1">
    <location>
        <begin position="340"/>
        <end position="371"/>
    </location>
</feature>
<dbReference type="EMBL" id="CAJNNW010001091">
    <property type="protein sequence ID" value="CAE8633943.1"/>
    <property type="molecule type" value="Genomic_DNA"/>
</dbReference>
<dbReference type="PANTHER" id="PTHR43358:SF4">
    <property type="entry name" value="ALPHA_BETA HYDROLASE FOLD-1 DOMAIN-CONTAINING PROTEIN"/>
    <property type="match status" value="1"/>
</dbReference>
<sequence>MCGGAGAVASLRAALRARSSLLRSALPHVVRGTAVLCATGAIGTVAVTGYVLNGVHCSRRRDYADEFVLTPEDLNMPYHEVQFFTEDGVSLTGWFIPQSSGGRPSRRVIVCCHPHNSSKSNLLGVARGLWDRRYSVFMFDFRSFAHTKTRQSVGYFEQRDARAAVRCARLTAPEGSEIGLIGASMGGAVALMVGHEAEVGAVGIATDCAFANLEDVLETAVSGALRLPLPAVAVIVWLAGVLNPLLFGYRLSDVSPVAAVASGALAGEVPLLIMHAEGDAIVAVSQAHAIHSAAAVSADQKELVVVQHCQHIGCFFRDRPAYVRRLVDFFDVAFASAEARNAAREPKSQRSQRRDGFVPEPASSMPDARTE</sequence>
<comment type="caution">
    <text evidence="3">The sequence shown here is derived from an EMBL/GenBank/DDBJ whole genome shotgun (WGS) entry which is preliminary data.</text>
</comment>
<dbReference type="Proteomes" id="UP000626109">
    <property type="component" value="Unassembled WGS sequence"/>
</dbReference>
<evidence type="ECO:0000313" key="3">
    <source>
        <dbReference type="EMBL" id="CAE8633943.1"/>
    </source>
</evidence>
<evidence type="ECO:0000259" key="2">
    <source>
        <dbReference type="Pfam" id="PF12697"/>
    </source>
</evidence>
<gene>
    <name evidence="3" type="ORF">PGLA2088_LOCUS1413</name>
</gene>
<dbReference type="InterPro" id="IPR052920">
    <property type="entry name" value="DNA-binding_regulatory"/>
</dbReference>
<proteinExistence type="predicted"/>
<accession>A0A813H7P7</accession>
<dbReference type="PANTHER" id="PTHR43358">
    <property type="entry name" value="ALPHA/BETA-HYDROLASE"/>
    <property type="match status" value="1"/>
</dbReference>